<dbReference type="InterPro" id="IPR007197">
    <property type="entry name" value="rSAM"/>
</dbReference>
<organism evidence="7 8">
    <name type="scientific">Corynebacterium diphtheriae</name>
    <dbReference type="NCBI Taxonomy" id="1717"/>
    <lineage>
        <taxon>Bacteria</taxon>
        <taxon>Bacillati</taxon>
        <taxon>Actinomycetota</taxon>
        <taxon>Actinomycetes</taxon>
        <taxon>Mycobacteriales</taxon>
        <taxon>Corynebacteriaceae</taxon>
        <taxon>Corynebacterium</taxon>
    </lineage>
</organism>
<dbReference type="PROSITE" id="PS51918">
    <property type="entry name" value="RADICAL_SAM"/>
    <property type="match status" value="1"/>
</dbReference>
<gene>
    <name evidence="7" type="ORF">CIP107547_00569</name>
</gene>
<dbReference type="InterPro" id="IPR012840">
    <property type="entry name" value="NrdG2"/>
</dbReference>
<dbReference type="NCBIfam" id="TIGR02495">
    <property type="entry name" value="NrdG2"/>
    <property type="match status" value="1"/>
</dbReference>
<evidence type="ECO:0000256" key="5">
    <source>
        <dbReference type="ARBA" id="ARBA00023004"/>
    </source>
</evidence>
<dbReference type="SFLD" id="SFLDG01094">
    <property type="entry name" value="Uncharacterised_Radical_SAM_Su"/>
    <property type="match status" value="1"/>
</dbReference>
<proteinExistence type="predicted"/>
<evidence type="ECO:0000313" key="7">
    <source>
        <dbReference type="EMBL" id="CAB0587336.1"/>
    </source>
</evidence>
<dbReference type="OrthoDB" id="9782387at2"/>
<dbReference type="EMBL" id="CADDAV010000008">
    <property type="protein sequence ID" value="CAB0587336.1"/>
    <property type="molecule type" value="Genomic_DNA"/>
</dbReference>
<dbReference type="InterPro" id="IPR013785">
    <property type="entry name" value="Aldolase_TIM"/>
</dbReference>
<dbReference type="PANTHER" id="PTHR30352:SF13">
    <property type="entry name" value="GLYCYL-RADICAL ENZYME ACTIVATING ENZYME YJJW-RELATED"/>
    <property type="match status" value="1"/>
</dbReference>
<keyword evidence="4" id="KW-0479">Metal-binding</keyword>
<sequence>MSAPTLPKHLSDLPIAGIIPFSATDWPGKLTITAFTQGCPLRCVYCHNAQLQEFAPGAVGVDDLVGLARRRIGLIDAVVISGGEPTAVPGLAEAICRIHDLGLPVGLHTCGYAPKRLATLVSQPESRPDWIGLDIKALPRHMHEITGCSPRVAQSCWESLAIIDAVGIEVQTRTTLWPGSVIEQNLRELEVMVAAQGHELVVQQARF</sequence>
<dbReference type="SUPFAM" id="SSF102114">
    <property type="entry name" value="Radical SAM enzymes"/>
    <property type="match status" value="1"/>
</dbReference>
<dbReference type="Gene3D" id="3.20.20.70">
    <property type="entry name" value="Aldolase class I"/>
    <property type="match status" value="1"/>
</dbReference>
<evidence type="ECO:0000256" key="3">
    <source>
        <dbReference type="ARBA" id="ARBA00022691"/>
    </source>
</evidence>
<keyword evidence="2" id="KW-0004">4Fe-4S</keyword>
<dbReference type="PANTHER" id="PTHR30352">
    <property type="entry name" value="PYRUVATE FORMATE-LYASE-ACTIVATING ENZYME"/>
    <property type="match status" value="1"/>
</dbReference>
<dbReference type="GO" id="GO:0051539">
    <property type="term" value="F:4 iron, 4 sulfur cluster binding"/>
    <property type="evidence" value="ECO:0007669"/>
    <property type="project" value="UniProtKB-KW"/>
</dbReference>
<dbReference type="CDD" id="cd01335">
    <property type="entry name" value="Radical_SAM"/>
    <property type="match status" value="1"/>
</dbReference>
<dbReference type="Pfam" id="PF04055">
    <property type="entry name" value="Radical_SAM"/>
    <property type="match status" value="1"/>
</dbReference>
<accession>A0A0F5DCZ6</accession>
<evidence type="ECO:0000256" key="4">
    <source>
        <dbReference type="ARBA" id="ARBA00022723"/>
    </source>
</evidence>
<dbReference type="RefSeq" id="WP_004566701.1">
    <property type="nucleotide sequence ID" value="NZ_CABVGJ010000002.1"/>
</dbReference>
<evidence type="ECO:0000256" key="6">
    <source>
        <dbReference type="ARBA" id="ARBA00023014"/>
    </source>
</evidence>
<comment type="caution">
    <text evidence="7">The sequence shown here is derived from an EMBL/GenBank/DDBJ whole genome shotgun (WGS) entry which is preliminary data.</text>
</comment>
<evidence type="ECO:0000256" key="1">
    <source>
        <dbReference type="ARBA" id="ARBA00001966"/>
    </source>
</evidence>
<dbReference type="InterPro" id="IPR034457">
    <property type="entry name" value="Organic_radical-activating"/>
</dbReference>
<dbReference type="InterPro" id="IPR058240">
    <property type="entry name" value="rSAM_sf"/>
</dbReference>
<evidence type="ECO:0000313" key="8">
    <source>
        <dbReference type="Proteomes" id="UP000480222"/>
    </source>
</evidence>
<dbReference type="AlphaFoldDB" id="A0A0F5DCZ6"/>
<reference evidence="7 8" key="1">
    <citation type="submission" date="2020-02" db="EMBL/GenBank/DDBJ databases">
        <authorList>
            <person name="Brisse S."/>
        </authorList>
    </citation>
    <scope>NUCLEOTIDE SEQUENCE [LARGE SCALE GENOMIC DNA]</scope>
    <source>
        <strain evidence="7">CIP107547</strain>
    </source>
</reference>
<dbReference type="GO" id="GO:0003824">
    <property type="term" value="F:catalytic activity"/>
    <property type="evidence" value="ECO:0007669"/>
    <property type="project" value="InterPro"/>
</dbReference>
<dbReference type="GO" id="GO:0046872">
    <property type="term" value="F:metal ion binding"/>
    <property type="evidence" value="ECO:0007669"/>
    <property type="project" value="UniProtKB-KW"/>
</dbReference>
<keyword evidence="6" id="KW-0411">Iron-sulfur</keyword>
<keyword evidence="3" id="KW-0949">S-adenosyl-L-methionine</keyword>
<name>A0A0F5DCZ6_CORDP</name>
<keyword evidence="5" id="KW-0408">Iron</keyword>
<evidence type="ECO:0000256" key="2">
    <source>
        <dbReference type="ARBA" id="ARBA00022485"/>
    </source>
</evidence>
<dbReference type="SFLD" id="SFLDS00029">
    <property type="entry name" value="Radical_SAM"/>
    <property type="match status" value="1"/>
</dbReference>
<dbReference type="Proteomes" id="UP000480222">
    <property type="component" value="Unassembled WGS sequence"/>
</dbReference>
<comment type="cofactor">
    <cofactor evidence="1">
        <name>[4Fe-4S] cluster</name>
        <dbReference type="ChEBI" id="CHEBI:49883"/>
    </cofactor>
</comment>
<protein>
    <submittedName>
        <fullName evidence="7">Anaerobic ribonucleoside-triphosphate reductase activating protein</fullName>
    </submittedName>
</protein>